<proteinExistence type="predicted"/>
<reference evidence="6" key="2">
    <citation type="submission" date="2025-08" db="UniProtKB">
        <authorList>
            <consortium name="Ensembl"/>
        </authorList>
    </citation>
    <scope>IDENTIFICATION</scope>
</reference>
<protein>
    <submittedName>
        <fullName evidence="6">Solute carrier family 22 member 13a</fullName>
    </submittedName>
</protein>
<reference evidence="6" key="3">
    <citation type="submission" date="2025-09" db="UniProtKB">
        <authorList>
            <consortium name="Ensembl"/>
        </authorList>
    </citation>
    <scope>IDENTIFICATION</scope>
</reference>
<keyword evidence="7" id="KW-1185">Reference proteome</keyword>
<dbReference type="Gene3D" id="1.20.1250.20">
    <property type="entry name" value="MFS general substrate transporter like domains"/>
    <property type="match status" value="2"/>
</dbReference>
<feature type="transmembrane region" description="Helical" evidence="5">
    <location>
        <begin position="347"/>
        <end position="374"/>
    </location>
</feature>
<feature type="transmembrane region" description="Helical" evidence="5">
    <location>
        <begin position="20"/>
        <end position="41"/>
    </location>
</feature>
<feature type="transmembrane region" description="Helical" evidence="5">
    <location>
        <begin position="442"/>
        <end position="460"/>
    </location>
</feature>
<name>A0A671Y6X6_SPAAU</name>
<keyword evidence="4 5" id="KW-0472">Membrane</keyword>
<dbReference type="Proteomes" id="UP000472265">
    <property type="component" value="Chromosome 21"/>
</dbReference>
<evidence type="ECO:0000256" key="3">
    <source>
        <dbReference type="ARBA" id="ARBA00022989"/>
    </source>
</evidence>
<comment type="subcellular location">
    <subcellularLocation>
        <location evidence="1">Membrane</location>
        <topology evidence="1">Multi-pass membrane protein</topology>
    </subcellularLocation>
</comment>
<sequence>LKSGEILRTVGEFGLFQKLLIFGLTFPYFLIPVFFGSFLFIESDPERHCNTDWILKADPNLTTDEQLNLTLPREEDGTFSRCQMFIPSDWDIGAIREYGLNETTGCNNGWVYSKTLYEATIVTDVSQVLCVISLFFLLSRADSSTDFGSVVFQFDLVCDKSAMVEVVQTVFMFGALVGAFIFGPIAESRTVQLPAVLSLISVIVAGVAPNFYIYIVSQFVVGAGLAGYRINSVVLGMKPGYMTKTSLIFKWSEMSAYINTLPGYTWPNPVSSLASWLHTSNVASRNEIMHNLSSCFDIWIVINLFRGIPESARWLLGQGRTEEANKFIHRVAAINKKKIPDNLLEEVSQICIFLVQLLFGMSEIPAHLLCILLLELIGRKKSLISTILMGGFVCLLTLAFPQDSTIAITVLAAAGRFFFNWAASVCNVYIQELFPTSVRQTAFGLGSIAYRVAGLLSPLLNMLATYYWNLPIIVFSSLGVVSGALVFLLPETCKKDLPDSTAEAEGKW</sequence>
<feature type="transmembrane region" description="Helical" evidence="5">
    <location>
        <begin position="195"/>
        <end position="215"/>
    </location>
</feature>
<organism evidence="6 7">
    <name type="scientific">Sparus aurata</name>
    <name type="common">Gilthead sea bream</name>
    <dbReference type="NCBI Taxonomy" id="8175"/>
    <lineage>
        <taxon>Eukaryota</taxon>
        <taxon>Metazoa</taxon>
        <taxon>Chordata</taxon>
        <taxon>Craniata</taxon>
        <taxon>Vertebrata</taxon>
        <taxon>Euteleostomi</taxon>
        <taxon>Actinopterygii</taxon>
        <taxon>Neopterygii</taxon>
        <taxon>Teleostei</taxon>
        <taxon>Neoteleostei</taxon>
        <taxon>Acanthomorphata</taxon>
        <taxon>Eupercaria</taxon>
        <taxon>Spariformes</taxon>
        <taxon>Sparidae</taxon>
        <taxon>Sparus</taxon>
    </lineage>
</organism>
<dbReference type="AlphaFoldDB" id="A0A671Y6X6"/>
<dbReference type="InterPro" id="IPR011701">
    <property type="entry name" value="MFS"/>
</dbReference>
<feature type="transmembrane region" description="Helical" evidence="5">
    <location>
        <begin position="406"/>
        <end position="430"/>
    </location>
</feature>
<feature type="transmembrane region" description="Helical" evidence="5">
    <location>
        <begin position="383"/>
        <end position="400"/>
    </location>
</feature>
<evidence type="ECO:0000313" key="6">
    <source>
        <dbReference type="Ensembl" id="ENSSAUP00010059265.1"/>
    </source>
</evidence>
<evidence type="ECO:0000256" key="2">
    <source>
        <dbReference type="ARBA" id="ARBA00022692"/>
    </source>
</evidence>
<accession>A0A671Y6X6</accession>
<feature type="transmembrane region" description="Helical" evidence="5">
    <location>
        <begin position="161"/>
        <end position="183"/>
    </location>
</feature>
<keyword evidence="2 5" id="KW-0812">Transmembrane</keyword>
<feature type="transmembrane region" description="Helical" evidence="5">
    <location>
        <begin position="121"/>
        <end position="141"/>
    </location>
</feature>
<dbReference type="GO" id="GO:0016020">
    <property type="term" value="C:membrane"/>
    <property type="evidence" value="ECO:0007669"/>
    <property type="project" value="UniProtKB-SubCell"/>
</dbReference>
<dbReference type="GeneTree" id="ENSGT00940000154607"/>
<dbReference type="InterPro" id="IPR036259">
    <property type="entry name" value="MFS_trans_sf"/>
</dbReference>
<reference evidence="6" key="1">
    <citation type="submission" date="2021-04" db="EMBL/GenBank/DDBJ databases">
        <authorList>
            <consortium name="Wellcome Sanger Institute Data Sharing"/>
        </authorList>
    </citation>
    <scope>NUCLEOTIDE SEQUENCE [LARGE SCALE GENOMIC DNA]</scope>
</reference>
<dbReference type="Pfam" id="PF07690">
    <property type="entry name" value="MFS_1"/>
    <property type="match status" value="1"/>
</dbReference>
<evidence type="ECO:0000256" key="1">
    <source>
        <dbReference type="ARBA" id="ARBA00004141"/>
    </source>
</evidence>
<dbReference type="PANTHER" id="PTHR24064">
    <property type="entry name" value="SOLUTE CARRIER FAMILY 22 MEMBER"/>
    <property type="match status" value="1"/>
</dbReference>
<dbReference type="GO" id="GO:0022857">
    <property type="term" value="F:transmembrane transporter activity"/>
    <property type="evidence" value="ECO:0007669"/>
    <property type="project" value="InterPro"/>
</dbReference>
<evidence type="ECO:0000256" key="5">
    <source>
        <dbReference type="SAM" id="Phobius"/>
    </source>
</evidence>
<feature type="transmembrane region" description="Helical" evidence="5">
    <location>
        <begin position="466"/>
        <end position="489"/>
    </location>
</feature>
<evidence type="ECO:0000256" key="4">
    <source>
        <dbReference type="ARBA" id="ARBA00023136"/>
    </source>
</evidence>
<evidence type="ECO:0000313" key="7">
    <source>
        <dbReference type="Proteomes" id="UP000472265"/>
    </source>
</evidence>
<dbReference type="SUPFAM" id="SSF103473">
    <property type="entry name" value="MFS general substrate transporter"/>
    <property type="match status" value="1"/>
</dbReference>
<dbReference type="Ensembl" id="ENSSAUT00010062178.1">
    <property type="protein sequence ID" value="ENSSAUP00010059265.1"/>
    <property type="gene ID" value="ENSSAUG00010024091.1"/>
</dbReference>
<keyword evidence="3 5" id="KW-1133">Transmembrane helix</keyword>